<feature type="chain" id="PRO_5018589501" evidence="2">
    <location>
        <begin position="18"/>
        <end position="66"/>
    </location>
</feature>
<accession>A0A3S5B9M1</accession>
<evidence type="ECO:0000313" key="3">
    <source>
        <dbReference type="EMBL" id="VEL16909.1"/>
    </source>
</evidence>
<evidence type="ECO:0000256" key="1">
    <source>
        <dbReference type="SAM" id="MobiDB-lite"/>
    </source>
</evidence>
<feature type="region of interest" description="Disordered" evidence="1">
    <location>
        <begin position="45"/>
        <end position="66"/>
    </location>
</feature>
<reference evidence="3" key="1">
    <citation type="submission" date="2018-11" db="EMBL/GenBank/DDBJ databases">
        <authorList>
            <consortium name="Pathogen Informatics"/>
        </authorList>
    </citation>
    <scope>NUCLEOTIDE SEQUENCE</scope>
</reference>
<evidence type="ECO:0000313" key="4">
    <source>
        <dbReference type="Proteomes" id="UP000784294"/>
    </source>
</evidence>
<sequence>MRILGSLTALMSSVVSGSSSQLGVASTFTPNQLAFVTERYYPPHQPAPGGPLVADPRDHSPLSKFL</sequence>
<evidence type="ECO:0000256" key="2">
    <source>
        <dbReference type="SAM" id="SignalP"/>
    </source>
</evidence>
<organism evidence="3 4">
    <name type="scientific">Protopolystoma xenopodis</name>
    <dbReference type="NCBI Taxonomy" id="117903"/>
    <lineage>
        <taxon>Eukaryota</taxon>
        <taxon>Metazoa</taxon>
        <taxon>Spiralia</taxon>
        <taxon>Lophotrochozoa</taxon>
        <taxon>Platyhelminthes</taxon>
        <taxon>Monogenea</taxon>
        <taxon>Polyopisthocotylea</taxon>
        <taxon>Polystomatidea</taxon>
        <taxon>Polystomatidae</taxon>
        <taxon>Protopolystoma</taxon>
    </lineage>
</organism>
<gene>
    <name evidence="3" type="ORF">PXEA_LOCUS10349</name>
</gene>
<dbReference type="EMBL" id="CAAALY010030344">
    <property type="protein sequence ID" value="VEL16909.1"/>
    <property type="molecule type" value="Genomic_DNA"/>
</dbReference>
<keyword evidence="4" id="KW-1185">Reference proteome</keyword>
<dbReference type="Proteomes" id="UP000784294">
    <property type="component" value="Unassembled WGS sequence"/>
</dbReference>
<comment type="caution">
    <text evidence="3">The sequence shown here is derived from an EMBL/GenBank/DDBJ whole genome shotgun (WGS) entry which is preliminary data.</text>
</comment>
<dbReference type="AlphaFoldDB" id="A0A3S5B9M1"/>
<keyword evidence="2" id="KW-0732">Signal</keyword>
<feature type="compositionally biased region" description="Basic and acidic residues" evidence="1">
    <location>
        <begin position="55"/>
        <end position="66"/>
    </location>
</feature>
<protein>
    <submittedName>
        <fullName evidence="3">Uncharacterized protein</fullName>
    </submittedName>
</protein>
<name>A0A3S5B9M1_9PLAT</name>
<feature type="signal peptide" evidence="2">
    <location>
        <begin position="1"/>
        <end position="17"/>
    </location>
</feature>
<proteinExistence type="predicted"/>